<dbReference type="RefSeq" id="WP_179668800.1">
    <property type="nucleotide sequence ID" value="NZ_JACCFP010000001.1"/>
</dbReference>
<sequence length="275" mass="31585">MTKTFERMLPLYEAKMLDAYDHRDADVFKSATAGKRQNQPRYLTDEEKRDRSREAMPIAWVRESVLPEDLPDWLTGFSDVTSATNERTVLAAAFPRAGVGHTYPLWFGQRRELLLAVLNSHVLDYLARQKVAGLHLTYGYVRQFPVPTPDTFEAWCPWSLGTLADWLTERVVRLSVTSHSMVRMASELVGAQHPYAWKASERDLLRAEIDAAMFHLYAVSREDVDYIMDTFPIVKRKDEVAHGEYRTKRLILETYDQMAEAIASGTPYSSPFDED</sequence>
<keyword evidence="2" id="KW-1185">Reference proteome</keyword>
<reference evidence="1 2" key="1">
    <citation type="submission" date="2020-07" db="EMBL/GenBank/DDBJ databases">
        <title>Sequencing the genomes of 1000 actinobacteria strains.</title>
        <authorList>
            <person name="Klenk H.-P."/>
        </authorList>
    </citation>
    <scope>NUCLEOTIDE SEQUENCE [LARGE SCALE GENOMIC DNA]</scope>
    <source>
        <strain evidence="1 2">DSM 103833</strain>
    </source>
</reference>
<name>A0A853C5J8_9ACTN</name>
<proteinExistence type="predicted"/>
<dbReference type="Proteomes" id="UP000530424">
    <property type="component" value="Unassembled WGS sequence"/>
</dbReference>
<protein>
    <submittedName>
        <fullName evidence="1">Uncharacterized protein</fullName>
    </submittedName>
</protein>
<accession>A0A853C5J8</accession>
<dbReference type="EMBL" id="JACCFP010000001">
    <property type="protein sequence ID" value="NYJ02431.1"/>
    <property type="molecule type" value="Genomic_DNA"/>
</dbReference>
<organism evidence="1 2">
    <name type="scientific">Nocardioides thalensis</name>
    <dbReference type="NCBI Taxonomy" id="1914755"/>
    <lineage>
        <taxon>Bacteria</taxon>
        <taxon>Bacillati</taxon>
        <taxon>Actinomycetota</taxon>
        <taxon>Actinomycetes</taxon>
        <taxon>Propionibacteriales</taxon>
        <taxon>Nocardioidaceae</taxon>
        <taxon>Nocardioides</taxon>
    </lineage>
</organism>
<evidence type="ECO:0000313" key="1">
    <source>
        <dbReference type="EMBL" id="NYJ02431.1"/>
    </source>
</evidence>
<gene>
    <name evidence="1" type="ORF">HNR19_003129</name>
</gene>
<dbReference type="AlphaFoldDB" id="A0A853C5J8"/>
<comment type="caution">
    <text evidence="1">The sequence shown here is derived from an EMBL/GenBank/DDBJ whole genome shotgun (WGS) entry which is preliminary data.</text>
</comment>
<evidence type="ECO:0000313" key="2">
    <source>
        <dbReference type="Proteomes" id="UP000530424"/>
    </source>
</evidence>